<feature type="region of interest" description="Disordered" evidence="5">
    <location>
        <begin position="85"/>
        <end position="162"/>
    </location>
</feature>
<dbReference type="Pfam" id="PF06839">
    <property type="entry name" value="Zn_ribbon_GRF"/>
    <property type="match status" value="1"/>
</dbReference>
<keyword evidence="3" id="KW-0862">Zinc</keyword>
<evidence type="ECO:0000256" key="3">
    <source>
        <dbReference type="ARBA" id="ARBA00022833"/>
    </source>
</evidence>
<dbReference type="InterPro" id="IPR010666">
    <property type="entry name" value="Znf_GRF"/>
</dbReference>
<feature type="domain" description="GRF-type" evidence="6">
    <location>
        <begin position="31"/>
        <end position="75"/>
    </location>
</feature>
<dbReference type="PROSITE" id="PS51999">
    <property type="entry name" value="ZF_GRF"/>
    <property type="match status" value="1"/>
</dbReference>
<dbReference type="HOGENOM" id="CLU_037645_1_0_1"/>
<protein>
    <recommendedName>
        <fullName evidence="6">GRF-type domain-containing protein</fullName>
    </recommendedName>
</protein>
<sequence>MLSPQKSAVGGLSPRTAVPLRGLFLDGVWRCNCPERPPAVKLQTKNHGVNHGRWFYTCQKPQNKRCNFFLWHSDAEAREKHTVLANSRSEPGSAAATPTKVQPQRFANGLPTPQTDVKDGPRKAARTETYASPGKRKLSEMEDERGGSFVSMTPTLVSSPRTGTGMGTGLELGAGSRLPPPSSAEISMTPTPTPGRFRNVLEADVGGDSSKLALQALKILEAHKVVVPKQAQDELMGLLNRQDLKMKGISRGRDISRIALKKKDETIMRLNERIASLESQREMDRAVIDGLRGR</sequence>
<dbReference type="EMBL" id="DS027056">
    <property type="protein sequence ID" value="EAW09393.1"/>
    <property type="molecule type" value="Genomic_DNA"/>
</dbReference>
<accession>A1CJR9</accession>
<evidence type="ECO:0000256" key="4">
    <source>
        <dbReference type="PROSITE-ProRule" id="PRU01343"/>
    </source>
</evidence>
<evidence type="ECO:0000313" key="7">
    <source>
        <dbReference type="EMBL" id="EAW09393.1"/>
    </source>
</evidence>
<evidence type="ECO:0000256" key="5">
    <source>
        <dbReference type="SAM" id="MobiDB-lite"/>
    </source>
</evidence>
<proteinExistence type="predicted"/>
<dbReference type="VEuPathDB" id="FungiDB:ACLA_035960"/>
<feature type="compositionally biased region" description="Basic and acidic residues" evidence="5">
    <location>
        <begin position="137"/>
        <end position="146"/>
    </location>
</feature>
<name>A1CJR9_ASPCL</name>
<gene>
    <name evidence="7" type="ORF">ACLA_035960</name>
</gene>
<dbReference type="Proteomes" id="UP000006701">
    <property type="component" value="Unassembled WGS sequence"/>
</dbReference>
<organism evidence="7 8">
    <name type="scientific">Aspergillus clavatus (strain ATCC 1007 / CBS 513.65 / DSM 816 / NCTC 3887 / NRRL 1 / QM 1276 / 107)</name>
    <dbReference type="NCBI Taxonomy" id="344612"/>
    <lineage>
        <taxon>Eukaryota</taxon>
        <taxon>Fungi</taxon>
        <taxon>Dikarya</taxon>
        <taxon>Ascomycota</taxon>
        <taxon>Pezizomycotina</taxon>
        <taxon>Eurotiomycetes</taxon>
        <taxon>Eurotiomycetidae</taxon>
        <taxon>Eurotiales</taxon>
        <taxon>Aspergillaceae</taxon>
        <taxon>Aspergillus</taxon>
        <taxon>Aspergillus subgen. Fumigati</taxon>
    </lineage>
</organism>
<dbReference type="RefSeq" id="XP_001270819.1">
    <property type="nucleotide sequence ID" value="XM_001270818.1"/>
</dbReference>
<dbReference type="STRING" id="344612.A1CJR9"/>
<dbReference type="OrthoDB" id="430051at2759"/>
<keyword evidence="1" id="KW-0479">Metal-binding</keyword>
<evidence type="ECO:0000256" key="1">
    <source>
        <dbReference type="ARBA" id="ARBA00022723"/>
    </source>
</evidence>
<dbReference type="AlphaFoldDB" id="A1CJR9"/>
<dbReference type="KEGG" id="act:ACLA_035960"/>
<feature type="compositionally biased region" description="Polar residues" evidence="5">
    <location>
        <begin position="150"/>
        <end position="161"/>
    </location>
</feature>
<reference evidence="7 8" key="1">
    <citation type="journal article" date="2008" name="PLoS Genet.">
        <title>Genomic islands in the pathogenic filamentous fungus Aspergillus fumigatus.</title>
        <authorList>
            <person name="Fedorova N.D."/>
            <person name="Khaldi N."/>
            <person name="Joardar V.S."/>
            <person name="Maiti R."/>
            <person name="Amedeo P."/>
            <person name="Anderson M.J."/>
            <person name="Crabtree J."/>
            <person name="Silva J.C."/>
            <person name="Badger J.H."/>
            <person name="Albarraq A."/>
            <person name="Angiuoli S."/>
            <person name="Bussey H."/>
            <person name="Bowyer P."/>
            <person name="Cotty P.J."/>
            <person name="Dyer P.S."/>
            <person name="Egan A."/>
            <person name="Galens K."/>
            <person name="Fraser-Liggett C.M."/>
            <person name="Haas B.J."/>
            <person name="Inman J.M."/>
            <person name="Kent R."/>
            <person name="Lemieux S."/>
            <person name="Malavazi I."/>
            <person name="Orvis J."/>
            <person name="Roemer T."/>
            <person name="Ronning C.M."/>
            <person name="Sundaram J.P."/>
            <person name="Sutton G."/>
            <person name="Turner G."/>
            <person name="Venter J.C."/>
            <person name="White O.R."/>
            <person name="Whitty B.R."/>
            <person name="Youngman P."/>
            <person name="Wolfe K.H."/>
            <person name="Goldman G.H."/>
            <person name="Wortman J.R."/>
            <person name="Jiang B."/>
            <person name="Denning D.W."/>
            <person name="Nierman W.C."/>
        </authorList>
    </citation>
    <scope>NUCLEOTIDE SEQUENCE [LARGE SCALE GENOMIC DNA]</scope>
    <source>
        <strain evidence="8">ATCC 1007 / CBS 513.65 / DSM 816 / NCTC 3887 / NRRL 1</strain>
    </source>
</reference>
<evidence type="ECO:0000313" key="8">
    <source>
        <dbReference type="Proteomes" id="UP000006701"/>
    </source>
</evidence>
<dbReference type="eggNOG" id="ENOG502SYR7">
    <property type="taxonomic scope" value="Eukaryota"/>
</dbReference>
<evidence type="ECO:0000259" key="6">
    <source>
        <dbReference type="PROSITE" id="PS51999"/>
    </source>
</evidence>
<dbReference type="GO" id="GO:0008270">
    <property type="term" value="F:zinc ion binding"/>
    <property type="evidence" value="ECO:0007669"/>
    <property type="project" value="UniProtKB-KW"/>
</dbReference>
<evidence type="ECO:0000256" key="2">
    <source>
        <dbReference type="ARBA" id="ARBA00022771"/>
    </source>
</evidence>
<dbReference type="OMA" id="WFWTCAQ"/>
<keyword evidence="2 4" id="KW-0863">Zinc-finger</keyword>
<dbReference type="GeneID" id="4703008"/>
<keyword evidence="8" id="KW-1185">Reference proteome</keyword>
<feature type="compositionally biased region" description="Basic and acidic residues" evidence="5">
    <location>
        <begin position="116"/>
        <end position="126"/>
    </location>
</feature>